<name>A0ABQ9JWE4_9CUCU</name>
<dbReference type="Proteomes" id="UP001162164">
    <property type="component" value="Unassembled WGS sequence"/>
</dbReference>
<dbReference type="EMBL" id="JAPWTJ010000172">
    <property type="protein sequence ID" value="KAJ8981683.1"/>
    <property type="molecule type" value="Genomic_DNA"/>
</dbReference>
<proteinExistence type="predicted"/>
<gene>
    <name evidence="2" type="ORF">NQ317_017304</name>
</gene>
<evidence type="ECO:0000313" key="3">
    <source>
        <dbReference type="Proteomes" id="UP001162164"/>
    </source>
</evidence>
<sequence>MYVTDNAMAAKSSRASENSPSSIPSPTYQWTKSTFGIHKIKFVIKPSPSLGDGRCVRQHAYSTLHLSQITTRNNGGRLVVDANLKTSGTPVNKLDGTLGLDGGNGCIYVFRYYISPIQHTAGHVFAVTGSHFTSWLAGSKQALVISATDSCSW</sequence>
<accession>A0ABQ9JWE4</accession>
<reference evidence="2" key="1">
    <citation type="journal article" date="2023" name="Insect Mol. Biol.">
        <title>Genome sequencing provides insights into the evolution of gene families encoding plant cell wall-degrading enzymes in longhorned beetles.</title>
        <authorList>
            <person name="Shin N.R."/>
            <person name="Okamura Y."/>
            <person name="Kirsch R."/>
            <person name="Pauchet Y."/>
        </authorList>
    </citation>
    <scope>NUCLEOTIDE SEQUENCE</scope>
    <source>
        <tissue evidence="2">Midgut</tissue>
    </source>
</reference>
<evidence type="ECO:0000313" key="2">
    <source>
        <dbReference type="EMBL" id="KAJ8981683.1"/>
    </source>
</evidence>
<protein>
    <submittedName>
        <fullName evidence="2">Uncharacterized protein</fullName>
    </submittedName>
</protein>
<organism evidence="2 3">
    <name type="scientific">Molorchus minor</name>
    <dbReference type="NCBI Taxonomy" id="1323400"/>
    <lineage>
        <taxon>Eukaryota</taxon>
        <taxon>Metazoa</taxon>
        <taxon>Ecdysozoa</taxon>
        <taxon>Arthropoda</taxon>
        <taxon>Hexapoda</taxon>
        <taxon>Insecta</taxon>
        <taxon>Pterygota</taxon>
        <taxon>Neoptera</taxon>
        <taxon>Endopterygota</taxon>
        <taxon>Coleoptera</taxon>
        <taxon>Polyphaga</taxon>
        <taxon>Cucujiformia</taxon>
        <taxon>Chrysomeloidea</taxon>
        <taxon>Cerambycidae</taxon>
        <taxon>Lamiinae</taxon>
        <taxon>Monochamini</taxon>
        <taxon>Molorchus</taxon>
    </lineage>
</organism>
<comment type="caution">
    <text evidence="2">The sequence shown here is derived from an EMBL/GenBank/DDBJ whole genome shotgun (WGS) entry which is preliminary data.</text>
</comment>
<feature type="region of interest" description="Disordered" evidence="1">
    <location>
        <begin position="1"/>
        <end position="26"/>
    </location>
</feature>
<evidence type="ECO:0000256" key="1">
    <source>
        <dbReference type="SAM" id="MobiDB-lite"/>
    </source>
</evidence>
<feature type="compositionally biased region" description="Polar residues" evidence="1">
    <location>
        <begin position="13"/>
        <end position="26"/>
    </location>
</feature>
<keyword evidence="3" id="KW-1185">Reference proteome</keyword>